<organism evidence="2 3">
    <name type="scientific">Echria macrotheca</name>
    <dbReference type="NCBI Taxonomy" id="438768"/>
    <lineage>
        <taxon>Eukaryota</taxon>
        <taxon>Fungi</taxon>
        <taxon>Dikarya</taxon>
        <taxon>Ascomycota</taxon>
        <taxon>Pezizomycotina</taxon>
        <taxon>Sordariomycetes</taxon>
        <taxon>Sordariomycetidae</taxon>
        <taxon>Sordariales</taxon>
        <taxon>Schizotheciaceae</taxon>
        <taxon>Echria</taxon>
    </lineage>
</organism>
<proteinExistence type="predicted"/>
<keyword evidence="3" id="KW-1185">Reference proteome</keyword>
<dbReference type="Proteomes" id="UP001239445">
    <property type="component" value="Unassembled WGS sequence"/>
</dbReference>
<sequence length="194" mass="20641">MKLATLLSLATLAAAQSPLSCPTATRTVQNRNCRKECDYDDCSFTQTIRNPCGCPAAIPTATLQLPCEADCPYSGCDIQFRSSQLACPVTSSRRPPVPPRPTPTPTQTRVITSVITLPPARTTSLSTPCPVVTKTTSPADCPAMRCPIPTCQVRSSLVIPCNCTPKTLLYVQGCATACPDGCMVRTETISADRC</sequence>
<feature type="chain" id="PRO_5042576361" evidence="1">
    <location>
        <begin position="16"/>
        <end position="194"/>
    </location>
</feature>
<protein>
    <submittedName>
        <fullName evidence="2">Uncharacterized protein</fullName>
    </submittedName>
</protein>
<reference evidence="2" key="1">
    <citation type="submission" date="2023-06" db="EMBL/GenBank/DDBJ databases">
        <title>Genome-scale phylogeny and comparative genomics of the fungal order Sordariales.</title>
        <authorList>
            <consortium name="Lawrence Berkeley National Laboratory"/>
            <person name="Hensen N."/>
            <person name="Bonometti L."/>
            <person name="Westerberg I."/>
            <person name="Brannstrom I.O."/>
            <person name="Guillou S."/>
            <person name="Cros-Aarteil S."/>
            <person name="Calhoun S."/>
            <person name="Haridas S."/>
            <person name="Kuo A."/>
            <person name="Mondo S."/>
            <person name="Pangilinan J."/>
            <person name="Riley R."/>
            <person name="Labutti K."/>
            <person name="Andreopoulos B."/>
            <person name="Lipzen A."/>
            <person name="Chen C."/>
            <person name="Yanf M."/>
            <person name="Daum C."/>
            <person name="Ng V."/>
            <person name="Clum A."/>
            <person name="Steindorff A."/>
            <person name="Ohm R."/>
            <person name="Martin F."/>
            <person name="Silar P."/>
            <person name="Natvig D."/>
            <person name="Lalanne C."/>
            <person name="Gautier V."/>
            <person name="Ament-Velasquez S.L."/>
            <person name="Kruys A."/>
            <person name="Hutchinson M.I."/>
            <person name="Powell A.J."/>
            <person name="Barry K."/>
            <person name="Miller A.N."/>
            <person name="Grigoriev I.V."/>
            <person name="Debuchy R."/>
            <person name="Gladieux P."/>
            <person name="Thoren M.H."/>
            <person name="Johannesson H."/>
        </authorList>
    </citation>
    <scope>NUCLEOTIDE SEQUENCE</scope>
    <source>
        <strain evidence="2">PSN4</strain>
    </source>
</reference>
<gene>
    <name evidence="2" type="ORF">QBC47DRAFT_139284</name>
</gene>
<keyword evidence="1" id="KW-0732">Signal</keyword>
<evidence type="ECO:0000313" key="2">
    <source>
        <dbReference type="EMBL" id="KAK1758379.1"/>
    </source>
</evidence>
<dbReference type="EMBL" id="MU839829">
    <property type="protein sequence ID" value="KAK1758379.1"/>
    <property type="molecule type" value="Genomic_DNA"/>
</dbReference>
<evidence type="ECO:0000256" key="1">
    <source>
        <dbReference type="SAM" id="SignalP"/>
    </source>
</evidence>
<accession>A0AAJ0BHI4</accession>
<evidence type="ECO:0000313" key="3">
    <source>
        <dbReference type="Proteomes" id="UP001239445"/>
    </source>
</evidence>
<dbReference type="AlphaFoldDB" id="A0AAJ0BHI4"/>
<comment type="caution">
    <text evidence="2">The sequence shown here is derived from an EMBL/GenBank/DDBJ whole genome shotgun (WGS) entry which is preliminary data.</text>
</comment>
<name>A0AAJ0BHI4_9PEZI</name>
<feature type="signal peptide" evidence="1">
    <location>
        <begin position="1"/>
        <end position="15"/>
    </location>
</feature>